<keyword evidence="2" id="KW-1133">Transmembrane helix</keyword>
<evidence type="ECO:0000256" key="1">
    <source>
        <dbReference type="SAM" id="MobiDB-lite"/>
    </source>
</evidence>
<dbReference type="Proteomes" id="UP001383192">
    <property type="component" value="Unassembled WGS sequence"/>
</dbReference>
<keyword evidence="4" id="KW-1185">Reference proteome</keyword>
<proteinExistence type="predicted"/>
<feature type="compositionally biased region" description="Basic and acidic residues" evidence="1">
    <location>
        <begin position="179"/>
        <end position="192"/>
    </location>
</feature>
<accession>A0AAW0CPX7</accession>
<evidence type="ECO:0000256" key="2">
    <source>
        <dbReference type="SAM" id="Phobius"/>
    </source>
</evidence>
<evidence type="ECO:0008006" key="5">
    <source>
        <dbReference type="Google" id="ProtNLM"/>
    </source>
</evidence>
<gene>
    <name evidence="3" type="ORF">VNI00_009481</name>
</gene>
<protein>
    <recommendedName>
        <fullName evidence="5">Mid2 domain-containing protein</fullName>
    </recommendedName>
</protein>
<evidence type="ECO:0000313" key="3">
    <source>
        <dbReference type="EMBL" id="KAK7040885.1"/>
    </source>
</evidence>
<comment type="caution">
    <text evidence="3">The sequence shown here is derived from an EMBL/GenBank/DDBJ whole genome shotgun (WGS) entry which is preliminary data.</text>
</comment>
<reference evidence="3 4" key="1">
    <citation type="submission" date="2024-01" db="EMBL/GenBank/DDBJ databases">
        <title>A draft genome for a cacao thread blight-causing isolate of Paramarasmius palmivorus.</title>
        <authorList>
            <person name="Baruah I.K."/>
            <person name="Bukari Y."/>
            <person name="Amoako-Attah I."/>
            <person name="Meinhardt L.W."/>
            <person name="Bailey B.A."/>
            <person name="Cohen S.P."/>
        </authorList>
    </citation>
    <scope>NUCLEOTIDE SEQUENCE [LARGE SCALE GENOMIC DNA]</scope>
    <source>
        <strain evidence="3 4">GH-12</strain>
    </source>
</reference>
<keyword evidence="2" id="KW-0812">Transmembrane</keyword>
<sequence>MTLSPFSNASMNITVITGSVVLDLVVNTSISTFAVLNLRETDTTTLSLTYLQTTTPDRLDIGRITLSLLNVPSGSVLPTQTLPPSVSIPPFTPTITTTATATLTLGPTASSSSQQGEDRKRLVSYAVGLTLGLGLGLTAVVSGAYVLWRRRRRKQEEMADGNKDNLDSRAEAQSQSRRFGREQKDNMDTRWF</sequence>
<dbReference type="AlphaFoldDB" id="A0AAW0CPX7"/>
<dbReference type="EMBL" id="JAYKXP010000035">
    <property type="protein sequence ID" value="KAK7040885.1"/>
    <property type="molecule type" value="Genomic_DNA"/>
</dbReference>
<feature type="region of interest" description="Disordered" evidence="1">
    <location>
        <begin position="154"/>
        <end position="192"/>
    </location>
</feature>
<evidence type="ECO:0000313" key="4">
    <source>
        <dbReference type="Proteomes" id="UP001383192"/>
    </source>
</evidence>
<organism evidence="3 4">
    <name type="scientific">Paramarasmius palmivorus</name>
    <dbReference type="NCBI Taxonomy" id="297713"/>
    <lineage>
        <taxon>Eukaryota</taxon>
        <taxon>Fungi</taxon>
        <taxon>Dikarya</taxon>
        <taxon>Basidiomycota</taxon>
        <taxon>Agaricomycotina</taxon>
        <taxon>Agaricomycetes</taxon>
        <taxon>Agaricomycetidae</taxon>
        <taxon>Agaricales</taxon>
        <taxon>Marasmiineae</taxon>
        <taxon>Marasmiaceae</taxon>
        <taxon>Paramarasmius</taxon>
    </lineage>
</organism>
<name>A0AAW0CPX7_9AGAR</name>
<keyword evidence="2" id="KW-0472">Membrane</keyword>
<feature type="compositionally biased region" description="Basic and acidic residues" evidence="1">
    <location>
        <begin position="154"/>
        <end position="170"/>
    </location>
</feature>
<feature type="transmembrane region" description="Helical" evidence="2">
    <location>
        <begin position="122"/>
        <end position="148"/>
    </location>
</feature>